<feature type="domain" description="Amino acid permease N-terminal" evidence="4">
    <location>
        <begin position="94"/>
        <end position="136"/>
    </location>
</feature>
<evidence type="ECO:0000313" key="5">
    <source>
        <dbReference type="EMBL" id="CAD7423495.1"/>
    </source>
</evidence>
<keyword evidence="2" id="KW-0813">Transport</keyword>
<evidence type="ECO:0000256" key="3">
    <source>
        <dbReference type="SAM" id="MobiDB-lite"/>
    </source>
</evidence>
<evidence type="ECO:0000259" key="4">
    <source>
        <dbReference type="Pfam" id="PF08403"/>
    </source>
</evidence>
<proteinExistence type="predicted"/>
<name>A0A7R9HKG7_9NEOP</name>
<dbReference type="Pfam" id="PF08403">
    <property type="entry name" value="AA_permease_N"/>
    <property type="match status" value="1"/>
</dbReference>
<reference evidence="5" key="1">
    <citation type="submission" date="2020-11" db="EMBL/GenBank/DDBJ databases">
        <authorList>
            <person name="Tran Van P."/>
        </authorList>
    </citation>
    <scope>NUCLEOTIDE SEQUENCE</scope>
</reference>
<dbReference type="EMBL" id="OB792679">
    <property type="protein sequence ID" value="CAD7423495.1"/>
    <property type="molecule type" value="Genomic_DNA"/>
</dbReference>
<sequence>MLVGPCQLNKTVPCAIERKVFGKMSSEKYTKTDDRRDSWGVELDSLDKRTRFQVNRVDAATSKDCEEGSPLRDGEDDDGRGSRRESVDDTSGYDTRYAKSFRHFTREALPRADNYRNIMSIQAAYRPTLDELHNETIQVKLSSSLVRVIKLGYTSGVWCGEFRSRLDPRSNSIELAHQRLTTSRGSRKTAKLTPLFSISLNSHTISQTPNFETSELRKLTSHDRIASGFYSPASHRARQGLPVE</sequence>
<feature type="region of interest" description="Disordered" evidence="3">
    <location>
        <begin position="59"/>
        <end position="91"/>
    </location>
</feature>
<organism evidence="5">
    <name type="scientific">Timema monikensis</name>
    <dbReference type="NCBI Taxonomy" id="170555"/>
    <lineage>
        <taxon>Eukaryota</taxon>
        <taxon>Metazoa</taxon>
        <taxon>Ecdysozoa</taxon>
        <taxon>Arthropoda</taxon>
        <taxon>Hexapoda</taxon>
        <taxon>Insecta</taxon>
        <taxon>Pterygota</taxon>
        <taxon>Neoptera</taxon>
        <taxon>Polyneoptera</taxon>
        <taxon>Phasmatodea</taxon>
        <taxon>Timematodea</taxon>
        <taxon>Timematoidea</taxon>
        <taxon>Timematidae</taxon>
        <taxon>Timema</taxon>
    </lineage>
</organism>
<evidence type="ECO:0000256" key="2">
    <source>
        <dbReference type="ARBA" id="ARBA00022448"/>
    </source>
</evidence>
<protein>
    <recommendedName>
        <fullName evidence="4">Amino acid permease N-terminal domain-containing protein</fullName>
    </recommendedName>
</protein>
<feature type="compositionally biased region" description="Basic and acidic residues" evidence="3">
    <location>
        <begin position="61"/>
        <end position="87"/>
    </location>
</feature>
<accession>A0A7R9HKG7</accession>
<dbReference type="AlphaFoldDB" id="A0A7R9HKG7"/>
<evidence type="ECO:0000256" key="1">
    <source>
        <dbReference type="ARBA" id="ARBA00004651"/>
    </source>
</evidence>
<dbReference type="GO" id="GO:0005886">
    <property type="term" value="C:plasma membrane"/>
    <property type="evidence" value="ECO:0007669"/>
    <property type="project" value="UniProtKB-SubCell"/>
</dbReference>
<gene>
    <name evidence="5" type="ORF">TMSB3V08_LOCUS483</name>
</gene>
<dbReference type="InterPro" id="IPR013612">
    <property type="entry name" value="AA_permease_N"/>
</dbReference>
<comment type="subcellular location">
    <subcellularLocation>
        <location evidence="1">Cell membrane</location>
        <topology evidence="1">Multi-pass membrane protein</topology>
    </subcellularLocation>
</comment>